<dbReference type="PROSITE" id="PS51387">
    <property type="entry name" value="FAD_PCMH"/>
    <property type="match status" value="1"/>
</dbReference>
<name>A0A8H7WAX3_9HELO</name>
<dbReference type="InterPro" id="IPR006093">
    <property type="entry name" value="Oxy_OxRdtase_FAD_BS"/>
</dbReference>
<comment type="cofactor">
    <cofactor evidence="1">
        <name>FAD</name>
        <dbReference type="ChEBI" id="CHEBI:57692"/>
    </cofactor>
</comment>
<protein>
    <recommendedName>
        <fullName evidence="6">FAD-binding PCMH-type domain-containing protein</fullName>
    </recommendedName>
</protein>
<evidence type="ECO:0000259" key="6">
    <source>
        <dbReference type="PROSITE" id="PS51387"/>
    </source>
</evidence>
<dbReference type="PROSITE" id="PS00862">
    <property type="entry name" value="OX2_COVAL_FAD"/>
    <property type="match status" value="1"/>
</dbReference>
<dbReference type="Gene3D" id="3.30.465.10">
    <property type="match status" value="1"/>
</dbReference>
<keyword evidence="4" id="KW-0274">FAD</keyword>
<dbReference type="InterPro" id="IPR006094">
    <property type="entry name" value="Oxid_FAD_bind_N"/>
</dbReference>
<gene>
    <name evidence="7" type="ORF">IFR04_006191</name>
</gene>
<dbReference type="GO" id="GO:0016491">
    <property type="term" value="F:oxidoreductase activity"/>
    <property type="evidence" value="ECO:0007669"/>
    <property type="project" value="UniProtKB-KW"/>
</dbReference>
<evidence type="ECO:0000256" key="5">
    <source>
        <dbReference type="ARBA" id="ARBA00023002"/>
    </source>
</evidence>
<evidence type="ECO:0000256" key="4">
    <source>
        <dbReference type="ARBA" id="ARBA00022827"/>
    </source>
</evidence>
<dbReference type="InterPro" id="IPR016169">
    <property type="entry name" value="FAD-bd_PCMH_sub2"/>
</dbReference>
<dbReference type="PANTHER" id="PTHR42973">
    <property type="entry name" value="BINDING OXIDOREDUCTASE, PUTATIVE (AFU_ORTHOLOGUE AFUA_1G17690)-RELATED"/>
    <property type="match status" value="1"/>
</dbReference>
<dbReference type="GO" id="GO:0071949">
    <property type="term" value="F:FAD binding"/>
    <property type="evidence" value="ECO:0007669"/>
    <property type="project" value="InterPro"/>
</dbReference>
<dbReference type="SUPFAM" id="SSF56176">
    <property type="entry name" value="FAD-binding/transporter-associated domain-like"/>
    <property type="match status" value="1"/>
</dbReference>
<dbReference type="InterPro" id="IPR050416">
    <property type="entry name" value="FAD-linked_Oxidoreductase"/>
</dbReference>
<sequence length="473" mass="52800">MANTTSSVLTPASDGYNQSRQRYFNARIPDIEPMEIHMPTTTSEVVTVMKSSQARHLKVGVRSGGHLFSCASLVEKGLLIDTHLLNKDVKYDAATRIAAFSPGHTVQELATAFGAIGRFFPWGHNRGVGVGGFLLAGGQGCFGRGWGYTSDSWITQLEVVTAAGEVVLCSKTENEELFWAAPGSGRGFFGVVTRIWARTIPERRLFDTTIILDSTDIFKPLLKWVLETSEKVPKYGVDLFFLTFRSDMDEPGDGDGDKSDPARIMFVINETVYADSLEEAKVLASPWDQLPDEFVKFQVQRVPVLERTWEDLWTLQDRFQPQGKRWNVDSIMTDPKASNDAIIEAITPALYELPSRLTTGTVCPLDYYPDERNQALSLPQKCYVSAMNAWENPVLDEKMDGWIRGVFKKAATVSCGIYVADLNERQRAAPVMTSLAMQKWLQIRAKWDPEETFIGYRAFLLPTLDHDNTAAGA</sequence>
<reference evidence="7" key="1">
    <citation type="submission" date="2021-02" db="EMBL/GenBank/DDBJ databases">
        <title>Genome sequence Cadophora malorum strain M34.</title>
        <authorList>
            <person name="Stefanovic E."/>
            <person name="Vu D."/>
            <person name="Scully C."/>
            <person name="Dijksterhuis J."/>
            <person name="Roader J."/>
            <person name="Houbraken J."/>
        </authorList>
    </citation>
    <scope>NUCLEOTIDE SEQUENCE</scope>
    <source>
        <strain evidence="7">M34</strain>
    </source>
</reference>
<dbReference type="Proteomes" id="UP000664132">
    <property type="component" value="Unassembled WGS sequence"/>
</dbReference>
<dbReference type="PANTHER" id="PTHR42973:SF39">
    <property type="entry name" value="FAD-BINDING PCMH-TYPE DOMAIN-CONTAINING PROTEIN"/>
    <property type="match status" value="1"/>
</dbReference>
<keyword evidence="5" id="KW-0560">Oxidoreductase</keyword>
<comment type="similarity">
    <text evidence="2">Belongs to the oxygen-dependent FAD-linked oxidoreductase family.</text>
</comment>
<dbReference type="Pfam" id="PF01565">
    <property type="entry name" value="FAD_binding_4"/>
    <property type="match status" value="1"/>
</dbReference>
<evidence type="ECO:0000256" key="2">
    <source>
        <dbReference type="ARBA" id="ARBA00005466"/>
    </source>
</evidence>
<dbReference type="AlphaFoldDB" id="A0A8H7WAX3"/>
<proteinExistence type="inferred from homology"/>
<evidence type="ECO:0000256" key="3">
    <source>
        <dbReference type="ARBA" id="ARBA00022630"/>
    </source>
</evidence>
<keyword evidence="8" id="KW-1185">Reference proteome</keyword>
<dbReference type="EMBL" id="JAFJYH010000079">
    <property type="protein sequence ID" value="KAG4420703.1"/>
    <property type="molecule type" value="Genomic_DNA"/>
</dbReference>
<organism evidence="7 8">
    <name type="scientific">Cadophora malorum</name>
    <dbReference type="NCBI Taxonomy" id="108018"/>
    <lineage>
        <taxon>Eukaryota</taxon>
        <taxon>Fungi</taxon>
        <taxon>Dikarya</taxon>
        <taxon>Ascomycota</taxon>
        <taxon>Pezizomycotina</taxon>
        <taxon>Leotiomycetes</taxon>
        <taxon>Helotiales</taxon>
        <taxon>Ploettnerulaceae</taxon>
        <taxon>Cadophora</taxon>
    </lineage>
</organism>
<dbReference type="InterPro" id="IPR016166">
    <property type="entry name" value="FAD-bd_PCMH"/>
</dbReference>
<evidence type="ECO:0000313" key="8">
    <source>
        <dbReference type="Proteomes" id="UP000664132"/>
    </source>
</evidence>
<dbReference type="OrthoDB" id="415825at2759"/>
<dbReference type="Gene3D" id="3.40.462.20">
    <property type="match status" value="1"/>
</dbReference>
<evidence type="ECO:0000256" key="1">
    <source>
        <dbReference type="ARBA" id="ARBA00001974"/>
    </source>
</evidence>
<comment type="caution">
    <text evidence="7">The sequence shown here is derived from an EMBL/GenBank/DDBJ whole genome shotgun (WGS) entry which is preliminary data.</text>
</comment>
<accession>A0A8H7WAX3</accession>
<evidence type="ECO:0000313" key="7">
    <source>
        <dbReference type="EMBL" id="KAG4420703.1"/>
    </source>
</evidence>
<dbReference type="InterPro" id="IPR036318">
    <property type="entry name" value="FAD-bd_PCMH-like_sf"/>
</dbReference>
<keyword evidence="3" id="KW-0285">Flavoprotein</keyword>
<feature type="domain" description="FAD-binding PCMH-type" evidence="6">
    <location>
        <begin position="29"/>
        <end position="202"/>
    </location>
</feature>